<dbReference type="STRING" id="79883.GCA_001636495_02760"/>
<feature type="domain" description="Arginosuccinate synthase C-terminal" evidence="12">
    <location>
        <begin position="174"/>
        <end position="392"/>
    </location>
</feature>
<evidence type="ECO:0000256" key="4">
    <source>
        <dbReference type="ARBA" id="ARBA00022490"/>
    </source>
</evidence>
<dbReference type="SUPFAM" id="SSF69864">
    <property type="entry name" value="Argininosuccinate synthetase, C-terminal domain"/>
    <property type="match status" value="1"/>
</dbReference>
<protein>
    <recommendedName>
        <fullName evidence="3 10">Argininosuccinate synthase</fullName>
        <ecNumber evidence="3 10">6.3.4.5</ecNumber>
    </recommendedName>
    <alternativeName>
        <fullName evidence="10">Citrulline--aspartate ligase</fullName>
    </alternativeName>
</protein>
<dbReference type="Pfam" id="PF20979">
    <property type="entry name" value="Arginosuc_syn_C"/>
    <property type="match status" value="1"/>
</dbReference>
<dbReference type="PROSITE" id="PS00564">
    <property type="entry name" value="ARGININOSUCCIN_SYN_1"/>
    <property type="match status" value="1"/>
</dbReference>
<dbReference type="GO" id="GO:0000050">
    <property type="term" value="P:urea cycle"/>
    <property type="evidence" value="ECO:0007669"/>
    <property type="project" value="TreeGrafter"/>
</dbReference>
<evidence type="ECO:0000256" key="7">
    <source>
        <dbReference type="ARBA" id="ARBA00022605"/>
    </source>
</evidence>
<evidence type="ECO:0000256" key="6">
    <source>
        <dbReference type="ARBA" id="ARBA00022598"/>
    </source>
</evidence>
<feature type="binding site" evidence="10">
    <location>
        <position position="117"/>
    </location>
    <ligand>
        <name>ATP</name>
        <dbReference type="ChEBI" id="CHEBI:30616"/>
    </ligand>
</feature>
<dbReference type="SUPFAM" id="SSF52402">
    <property type="entry name" value="Adenine nucleotide alpha hydrolases-like"/>
    <property type="match status" value="1"/>
</dbReference>
<evidence type="ECO:0000259" key="12">
    <source>
        <dbReference type="Pfam" id="PF20979"/>
    </source>
</evidence>
<dbReference type="GO" id="GO:0000053">
    <property type="term" value="P:argininosuccinate metabolic process"/>
    <property type="evidence" value="ECO:0007669"/>
    <property type="project" value="TreeGrafter"/>
</dbReference>
<evidence type="ECO:0000256" key="10">
    <source>
        <dbReference type="HAMAP-Rule" id="MF_00005"/>
    </source>
</evidence>
<dbReference type="PANTHER" id="PTHR11587">
    <property type="entry name" value="ARGININOSUCCINATE SYNTHASE"/>
    <property type="match status" value="1"/>
</dbReference>
<keyword evidence="6 10" id="KW-0436">Ligase</keyword>
<sequence length="403" mass="44888">MKKEKVVLAYSGGLDTSVSVKWLQEKYGYDVIALGLDVGEGKDLESIRQKALDVGAIKAIMVDAKEMLAKDYIVPALKSNAMYEGKYPLSSALSRPLISKLLVQVAEEEGAVAVAHGCTGKGNDQVRFEVSIQALNPNLKVIAPVREWGMTRDEEIEYAVKHNIPIPVNLDNPFSIDANIWGRACEAGVLENPWNEAPEAAFDWTNPIELTPDQPEYVEISFDKGIPVALNEKQMGLVDLIEELNFLGGKHGVGRIDHIENRLVGIKSREVYENPAALILIQAHKELEFLTLPREVSQFKSTIDEQMAKVIYEGLWYSPLVNALGAFIEETQKNVTGKIRVKLQKGNHIVVGRQSRYSLYNEELATYSKGDMFDHNAAVGFIKLWGLPTKVYAEIHNKQKVTL</sequence>
<dbReference type="UniPathway" id="UPA00068">
    <property type="reaction ID" value="UER00113"/>
</dbReference>
<dbReference type="Gene3D" id="3.40.50.620">
    <property type="entry name" value="HUPs"/>
    <property type="match status" value="1"/>
</dbReference>
<keyword evidence="4 10" id="KW-0963">Cytoplasm</keyword>
<dbReference type="PANTHER" id="PTHR11587:SF2">
    <property type="entry name" value="ARGININOSUCCINATE SYNTHASE"/>
    <property type="match status" value="1"/>
</dbReference>
<dbReference type="InterPro" id="IPR018223">
    <property type="entry name" value="Arginosuc_synth_CS"/>
</dbReference>
<dbReference type="GO" id="GO:0005524">
    <property type="term" value="F:ATP binding"/>
    <property type="evidence" value="ECO:0007669"/>
    <property type="project" value="UniProtKB-UniRule"/>
</dbReference>
<feature type="binding site" evidence="10">
    <location>
        <position position="260"/>
    </location>
    <ligand>
        <name>L-citrulline</name>
        <dbReference type="ChEBI" id="CHEBI:57743"/>
    </ligand>
</feature>
<dbReference type="InterPro" id="IPR001518">
    <property type="entry name" value="Arginosuc_synth"/>
</dbReference>
<feature type="binding site" evidence="10">
    <location>
        <position position="119"/>
    </location>
    <ligand>
        <name>L-aspartate</name>
        <dbReference type="ChEBI" id="CHEBI:29991"/>
    </ligand>
</feature>
<evidence type="ECO:0000256" key="5">
    <source>
        <dbReference type="ARBA" id="ARBA00022571"/>
    </source>
</evidence>
<evidence type="ECO:0000259" key="11">
    <source>
        <dbReference type="Pfam" id="PF00764"/>
    </source>
</evidence>
<comment type="subunit">
    <text evidence="2 10">Homotetramer.</text>
</comment>
<dbReference type="InterPro" id="IPR024074">
    <property type="entry name" value="AS_cat/multimer_dom_body"/>
</dbReference>
<comment type="caution">
    <text evidence="10">Lacks conserved residue(s) required for the propagation of feature annotation.</text>
</comment>
<dbReference type="InterPro" id="IPR014729">
    <property type="entry name" value="Rossmann-like_a/b/a_fold"/>
</dbReference>
<keyword evidence="8 10" id="KW-0547">Nucleotide-binding</keyword>
<gene>
    <name evidence="10" type="primary">argG</name>
    <name evidence="13" type="ORF">FZC76_20205</name>
</gene>
<comment type="catalytic activity">
    <reaction evidence="10">
        <text>L-citrulline + L-aspartate + ATP = 2-(N(omega)-L-arginino)succinate + AMP + diphosphate + H(+)</text>
        <dbReference type="Rhea" id="RHEA:10932"/>
        <dbReference type="ChEBI" id="CHEBI:15378"/>
        <dbReference type="ChEBI" id="CHEBI:29991"/>
        <dbReference type="ChEBI" id="CHEBI:30616"/>
        <dbReference type="ChEBI" id="CHEBI:33019"/>
        <dbReference type="ChEBI" id="CHEBI:57472"/>
        <dbReference type="ChEBI" id="CHEBI:57743"/>
        <dbReference type="ChEBI" id="CHEBI:456215"/>
        <dbReference type="EC" id="6.3.4.5"/>
    </reaction>
</comment>
<dbReference type="NCBIfam" id="TIGR00032">
    <property type="entry name" value="argG"/>
    <property type="match status" value="1"/>
</dbReference>
<comment type="caution">
    <text evidence="13">The sequence shown here is derived from an EMBL/GenBank/DDBJ whole genome shotgun (WGS) entry which is preliminary data.</text>
</comment>
<evidence type="ECO:0000256" key="9">
    <source>
        <dbReference type="ARBA" id="ARBA00022840"/>
    </source>
</evidence>
<evidence type="ECO:0000256" key="1">
    <source>
        <dbReference type="ARBA" id="ARBA00004967"/>
    </source>
</evidence>
<feature type="binding site" evidence="10">
    <location>
        <position position="123"/>
    </location>
    <ligand>
        <name>L-aspartate</name>
        <dbReference type="ChEBI" id="CHEBI:29991"/>
    </ligand>
</feature>
<dbReference type="OrthoDB" id="9801641at2"/>
<dbReference type="InterPro" id="IPR048268">
    <property type="entry name" value="Arginosuc_syn_C"/>
</dbReference>
<dbReference type="InterPro" id="IPR023434">
    <property type="entry name" value="Arginosuc_synth_type_1_subfam"/>
</dbReference>
<dbReference type="CDD" id="cd01999">
    <property type="entry name" value="ASS"/>
    <property type="match status" value="1"/>
</dbReference>
<feature type="domain" description="Arginosuccinate synthase-like N-terminal" evidence="11">
    <location>
        <begin position="5"/>
        <end position="165"/>
    </location>
</feature>
<evidence type="ECO:0000256" key="3">
    <source>
        <dbReference type="ARBA" id="ARBA00012286"/>
    </source>
</evidence>
<reference evidence="13 14" key="1">
    <citation type="submission" date="2019-08" db="EMBL/GenBank/DDBJ databases">
        <title>Bacillus genomes from the desert of Cuatro Cienegas, Coahuila.</title>
        <authorList>
            <person name="Olmedo-Alvarez G."/>
        </authorList>
    </citation>
    <scope>NUCLEOTIDE SEQUENCE [LARGE SCALE GENOMIC DNA]</scope>
    <source>
        <strain evidence="13 14">CH28_1T</strain>
    </source>
</reference>
<dbReference type="GO" id="GO:0006526">
    <property type="term" value="P:L-arginine biosynthetic process"/>
    <property type="evidence" value="ECO:0007669"/>
    <property type="project" value="UniProtKB-UniRule"/>
</dbReference>
<dbReference type="PROSITE" id="PS00565">
    <property type="entry name" value="ARGININOSUCCIN_SYN_2"/>
    <property type="match status" value="1"/>
</dbReference>
<dbReference type="HAMAP" id="MF_00005">
    <property type="entry name" value="Arg_succ_synth_type1"/>
    <property type="match status" value="1"/>
</dbReference>
<organism evidence="13 14">
    <name type="scientific">Sutcliffiella horikoshii</name>
    <dbReference type="NCBI Taxonomy" id="79883"/>
    <lineage>
        <taxon>Bacteria</taxon>
        <taxon>Bacillati</taxon>
        <taxon>Bacillota</taxon>
        <taxon>Bacilli</taxon>
        <taxon>Bacillales</taxon>
        <taxon>Bacillaceae</taxon>
        <taxon>Sutcliffiella</taxon>
    </lineage>
</organism>
<dbReference type="Pfam" id="PF00764">
    <property type="entry name" value="Arginosuc_synth"/>
    <property type="match status" value="1"/>
</dbReference>
<dbReference type="Proteomes" id="UP000322524">
    <property type="component" value="Unassembled WGS sequence"/>
</dbReference>
<feature type="binding site" evidence="10">
    <location>
        <position position="87"/>
    </location>
    <ligand>
        <name>L-citrulline</name>
        <dbReference type="ChEBI" id="CHEBI:57743"/>
    </ligand>
</feature>
<feature type="binding site" evidence="10">
    <location>
        <position position="175"/>
    </location>
    <ligand>
        <name>L-citrulline</name>
        <dbReference type="ChEBI" id="CHEBI:57743"/>
    </ligand>
</feature>
<feature type="binding site" evidence="10">
    <location>
        <position position="272"/>
    </location>
    <ligand>
        <name>L-citrulline</name>
        <dbReference type="ChEBI" id="CHEBI:57743"/>
    </ligand>
</feature>
<dbReference type="InterPro" id="IPR048267">
    <property type="entry name" value="Arginosuc_syn_N"/>
</dbReference>
<dbReference type="RefSeq" id="WP_148989961.1">
    <property type="nucleotide sequence ID" value="NZ_VTEV01000011.1"/>
</dbReference>
<feature type="binding site" evidence="10">
    <location>
        <position position="127"/>
    </location>
    <ligand>
        <name>L-citrulline</name>
        <dbReference type="ChEBI" id="CHEBI:57743"/>
    </ligand>
</feature>
<keyword evidence="5 10" id="KW-0055">Arginine biosynthesis</keyword>
<dbReference type="Gene3D" id="1.20.5.470">
    <property type="entry name" value="Single helix bin"/>
    <property type="match status" value="1"/>
</dbReference>
<feature type="binding site" evidence="10">
    <location>
        <position position="124"/>
    </location>
    <ligand>
        <name>L-aspartate</name>
        <dbReference type="ChEBI" id="CHEBI:29991"/>
    </ligand>
</feature>
<dbReference type="AlphaFoldDB" id="A0A5D4SK74"/>
<keyword evidence="7 10" id="KW-0028">Amino-acid biosynthesis</keyword>
<proteinExistence type="inferred from homology"/>
<dbReference type="GO" id="GO:0004055">
    <property type="term" value="F:argininosuccinate synthase activity"/>
    <property type="evidence" value="ECO:0007669"/>
    <property type="project" value="UniProtKB-UniRule"/>
</dbReference>
<evidence type="ECO:0000256" key="2">
    <source>
        <dbReference type="ARBA" id="ARBA00011881"/>
    </source>
</evidence>
<accession>A0A5D4SK74</accession>
<evidence type="ECO:0000256" key="8">
    <source>
        <dbReference type="ARBA" id="ARBA00022741"/>
    </source>
</evidence>
<dbReference type="GO" id="GO:0005737">
    <property type="term" value="C:cytoplasm"/>
    <property type="evidence" value="ECO:0007669"/>
    <property type="project" value="UniProtKB-SubCell"/>
</dbReference>
<dbReference type="FunFam" id="3.40.50.620:FF:000038">
    <property type="entry name" value="Argininosuccinate synthase"/>
    <property type="match status" value="1"/>
</dbReference>
<comment type="similarity">
    <text evidence="10">Belongs to the argininosuccinate synthase family. Type 1 subfamily.</text>
</comment>
<comment type="pathway">
    <text evidence="1 10">Amino-acid biosynthesis; L-arginine biosynthesis; L-arginine from L-ornithine and carbamoyl phosphate: step 2/3.</text>
</comment>
<dbReference type="FunFam" id="1.20.5.470:FF:000002">
    <property type="entry name" value="Argininosuccinate synthase"/>
    <property type="match status" value="1"/>
</dbReference>
<feature type="binding site" evidence="10">
    <location>
        <position position="123"/>
    </location>
    <ligand>
        <name>L-citrulline</name>
        <dbReference type="ChEBI" id="CHEBI:57743"/>
    </ligand>
</feature>
<dbReference type="EC" id="6.3.4.5" evidence="3 10"/>
<keyword evidence="9 10" id="KW-0067">ATP-binding</keyword>
<evidence type="ECO:0000313" key="13">
    <source>
        <dbReference type="EMBL" id="TYS62562.1"/>
    </source>
</evidence>
<feature type="binding site" evidence="10">
    <location>
        <begin position="9"/>
        <end position="17"/>
    </location>
    <ligand>
        <name>ATP</name>
        <dbReference type="ChEBI" id="CHEBI:30616"/>
    </ligand>
</feature>
<dbReference type="FunFam" id="3.90.1260.10:FF:000007">
    <property type="entry name" value="Argininosuccinate synthase"/>
    <property type="match status" value="1"/>
</dbReference>
<dbReference type="EMBL" id="VTEV01000011">
    <property type="protein sequence ID" value="TYS62562.1"/>
    <property type="molecule type" value="Genomic_DNA"/>
</dbReference>
<evidence type="ECO:0000313" key="14">
    <source>
        <dbReference type="Proteomes" id="UP000322524"/>
    </source>
</evidence>
<dbReference type="NCBIfam" id="NF001770">
    <property type="entry name" value="PRK00509.1"/>
    <property type="match status" value="1"/>
</dbReference>
<comment type="subcellular location">
    <subcellularLocation>
        <location evidence="10">Cytoplasm</location>
    </subcellularLocation>
</comment>
<dbReference type="Gene3D" id="3.90.1260.10">
    <property type="entry name" value="Argininosuccinate synthetase, chain A, domain 2"/>
    <property type="match status" value="1"/>
</dbReference>
<name>A0A5D4SK74_9BACI</name>